<evidence type="ECO:0000313" key="3">
    <source>
        <dbReference type="Proteomes" id="UP000013988"/>
    </source>
</evidence>
<comment type="caution">
    <text evidence="2">The sequence shown here is derived from an EMBL/GenBank/DDBJ whole genome shotgun (WGS) entry which is preliminary data.</text>
</comment>
<dbReference type="InterPro" id="IPR018763">
    <property type="entry name" value="DUF2334"/>
</dbReference>
<gene>
    <name evidence="2" type="ORF">A500_08571</name>
</gene>
<reference evidence="2 3" key="1">
    <citation type="submission" date="2013-03" db="EMBL/GenBank/DDBJ databases">
        <title>Whole genome shotgun sequencing of Clostridium sartagoforme AAU1.</title>
        <authorList>
            <person name="Joshi C.G."/>
            <person name="Duggirala S.M."/>
            <person name="Nathani N.M."/>
            <person name="Bhatt V.D."/>
            <person name="Patel A.K."/>
            <person name="Pandya P.R."/>
            <person name="KaPatel J.A."/>
        </authorList>
    </citation>
    <scope>NUCLEOTIDE SEQUENCE [LARGE SCALE GENOMIC DNA]</scope>
    <source>
        <strain evidence="2 3">AAU1</strain>
    </source>
</reference>
<name>R9CB89_9CLOT</name>
<accession>R9CB89</accession>
<protein>
    <recommendedName>
        <fullName evidence="4">DUF2334 domain-containing protein</fullName>
    </recommendedName>
</protein>
<proteinExistence type="predicted"/>
<dbReference type="PATRIC" id="fig|1202534.3.peg.1714"/>
<dbReference type="AlphaFoldDB" id="R9CB89"/>
<sequence>MTCKGKSILIIISFILSFNILSIKNYTSAKEKNILITYDSYKAYGEKLNLLNEVIKSSLNLESSLEVINLEEIENINFNSYDEIILLKNKPEEFKENIINILASYSNKILLIINSDEEKENLFYKEISEVIRIKNLEDYDKNKTVREAILRMSKKNNKIFFMLDEAYPFDDLNELLKKIDYLYNKGIPFIISSMPIFNNKNSEAMKRYMEVLRYAESRGGSIILHYPYIYQKDNVSADIKEISSKMIMSQKSFQDYLVYATAIDISEDWIYFSDINKYLDTSNTLFITPIDEDIKISKYNMKINKKENVIEKVPYNNFNNKSNYLNNIAITLRSDTDFEVFKNNLDTIKENQIHFNDFMNMNSYVHMREDIIKKENGNIFLNNINVNSQKFISIKDFENMFIREVEDTTNNEEIDLSYANRWIILLTTIASFIFLIIGIRSRNLDRNKFFK</sequence>
<dbReference type="OrthoDB" id="1779709at2"/>
<evidence type="ECO:0000256" key="1">
    <source>
        <dbReference type="SAM" id="Phobius"/>
    </source>
</evidence>
<evidence type="ECO:0008006" key="4">
    <source>
        <dbReference type="Google" id="ProtNLM"/>
    </source>
</evidence>
<dbReference type="RefSeq" id="WP_016207098.1">
    <property type="nucleotide sequence ID" value="NZ_ASRV01000097.1"/>
</dbReference>
<keyword evidence="1" id="KW-0812">Transmembrane</keyword>
<keyword evidence="3" id="KW-1185">Reference proteome</keyword>
<dbReference type="Pfam" id="PF10096">
    <property type="entry name" value="DUF2334"/>
    <property type="match status" value="1"/>
</dbReference>
<keyword evidence="1" id="KW-0472">Membrane</keyword>
<dbReference type="Proteomes" id="UP000013988">
    <property type="component" value="Unassembled WGS sequence"/>
</dbReference>
<dbReference type="EMBL" id="ASRV01000097">
    <property type="protein sequence ID" value="EOR26275.1"/>
    <property type="molecule type" value="Genomic_DNA"/>
</dbReference>
<organism evidence="2 3">
    <name type="scientific">Clostridium sartagoforme AAU1</name>
    <dbReference type="NCBI Taxonomy" id="1202534"/>
    <lineage>
        <taxon>Bacteria</taxon>
        <taxon>Bacillati</taxon>
        <taxon>Bacillota</taxon>
        <taxon>Clostridia</taxon>
        <taxon>Eubacteriales</taxon>
        <taxon>Clostridiaceae</taxon>
        <taxon>Clostridium</taxon>
    </lineage>
</organism>
<evidence type="ECO:0000313" key="2">
    <source>
        <dbReference type="EMBL" id="EOR26275.1"/>
    </source>
</evidence>
<keyword evidence="1" id="KW-1133">Transmembrane helix</keyword>
<feature type="transmembrane region" description="Helical" evidence="1">
    <location>
        <begin position="422"/>
        <end position="439"/>
    </location>
</feature>